<evidence type="ECO:0000313" key="2">
    <source>
        <dbReference type="Proteomes" id="UP001220610"/>
    </source>
</evidence>
<sequence>MPASAGRLEGWPAVLLNSKVTGIFSMYQQQSQDHICITKRANTNSGNNSLSCQIPTPGRFPAKINDVEKHCLMIGCETQLILAQACPIPDNYQ</sequence>
<name>A0AAJ5WXY4_9BACT</name>
<reference evidence="1" key="1">
    <citation type="submission" date="2023-03" db="EMBL/GenBank/DDBJ databases">
        <title>Andean soil-derived lignocellulolytic bacterial consortium as a source of novel taxa and putative plastic-active enzymes.</title>
        <authorList>
            <person name="Diaz-Garcia L."/>
            <person name="Chuvochina M."/>
            <person name="Feuerriegel G."/>
            <person name="Bunk B."/>
            <person name="Sproer C."/>
            <person name="Streit W.R."/>
            <person name="Rodriguez L.M."/>
            <person name="Overmann J."/>
            <person name="Jimenez D.J."/>
        </authorList>
    </citation>
    <scope>NUCLEOTIDE SEQUENCE</scope>
    <source>
        <strain evidence="1">MAG 7</strain>
    </source>
</reference>
<dbReference type="AlphaFoldDB" id="A0AAJ5WXY4"/>
<evidence type="ECO:0000313" key="1">
    <source>
        <dbReference type="EMBL" id="WEK38249.1"/>
    </source>
</evidence>
<accession>A0AAJ5WXY4</accession>
<gene>
    <name evidence="1" type="ORF">P0Y53_12145</name>
</gene>
<dbReference type="EMBL" id="CP119311">
    <property type="protein sequence ID" value="WEK38249.1"/>
    <property type="molecule type" value="Genomic_DNA"/>
</dbReference>
<organism evidence="1 2">
    <name type="scientific">Candidatus Pseudobacter hemicellulosilyticus</name>
    <dbReference type="NCBI Taxonomy" id="3121375"/>
    <lineage>
        <taxon>Bacteria</taxon>
        <taxon>Pseudomonadati</taxon>
        <taxon>Bacteroidota</taxon>
        <taxon>Chitinophagia</taxon>
        <taxon>Chitinophagales</taxon>
        <taxon>Chitinophagaceae</taxon>
        <taxon>Pseudobacter</taxon>
    </lineage>
</organism>
<dbReference type="Proteomes" id="UP001220610">
    <property type="component" value="Chromosome"/>
</dbReference>
<protein>
    <submittedName>
        <fullName evidence="1">Uncharacterized protein</fullName>
    </submittedName>
</protein>
<proteinExistence type="predicted"/>